<protein>
    <recommendedName>
        <fullName evidence="4">Sporulation related domain-containing protein</fullName>
    </recommendedName>
</protein>
<feature type="signal peptide" evidence="1">
    <location>
        <begin position="1"/>
        <end position="23"/>
    </location>
</feature>
<reference evidence="2 3" key="1">
    <citation type="submission" date="2017-09" db="EMBL/GenBank/DDBJ databases">
        <authorList>
            <person name="Ehlers B."/>
            <person name="Leendertz F.H."/>
        </authorList>
    </citation>
    <scope>NUCLEOTIDE SEQUENCE [LARGE SCALE GENOMIC DNA]</scope>
    <source>
        <strain evidence="2 3">DSM 16848</strain>
    </source>
</reference>
<keyword evidence="1" id="KW-0732">Signal</keyword>
<dbReference type="Proteomes" id="UP000219669">
    <property type="component" value="Unassembled WGS sequence"/>
</dbReference>
<dbReference type="RefSeq" id="WP_143269100.1">
    <property type="nucleotide sequence ID" value="NZ_CP083931.1"/>
</dbReference>
<dbReference type="EMBL" id="OCNF01000004">
    <property type="protein sequence ID" value="SOD66465.1"/>
    <property type="molecule type" value="Genomic_DNA"/>
</dbReference>
<gene>
    <name evidence="2" type="ORF">SAMN02746062_00616</name>
</gene>
<feature type="chain" id="PRO_5012222476" description="Sporulation related domain-containing protein" evidence="1">
    <location>
        <begin position="24"/>
        <end position="170"/>
    </location>
</feature>
<keyword evidence="3" id="KW-1185">Reference proteome</keyword>
<evidence type="ECO:0008006" key="4">
    <source>
        <dbReference type="Google" id="ProtNLM"/>
    </source>
</evidence>
<evidence type="ECO:0000313" key="2">
    <source>
        <dbReference type="EMBL" id="SOD66465.1"/>
    </source>
</evidence>
<organism evidence="2 3">
    <name type="scientific">Alysiella filiformis DSM 16848</name>
    <dbReference type="NCBI Taxonomy" id="1120981"/>
    <lineage>
        <taxon>Bacteria</taxon>
        <taxon>Pseudomonadati</taxon>
        <taxon>Pseudomonadota</taxon>
        <taxon>Betaproteobacteria</taxon>
        <taxon>Neisseriales</taxon>
        <taxon>Neisseriaceae</taxon>
        <taxon>Alysiella</taxon>
    </lineage>
</organism>
<dbReference type="OrthoDB" id="9869319at2"/>
<proteinExistence type="predicted"/>
<sequence>MSKIIKKIVWLGVMMLATQPSFAKNKKFKQNNGIDNIVALSERLERENDPNYGDMYIQRKPKFQIVVLFADNQNRQAWLKSLSPKMRRHVVIRQAKKSRQQFLREQDELSETLRQAGVKEFVLRYDIELQKFLLDVGNHADRDTARQIADKLNHRDLAIKVGNLPVPERR</sequence>
<accession>A0A286E6C2</accession>
<dbReference type="AlphaFoldDB" id="A0A286E6C2"/>
<evidence type="ECO:0000256" key="1">
    <source>
        <dbReference type="SAM" id="SignalP"/>
    </source>
</evidence>
<name>A0A286E6C2_9NEIS</name>
<evidence type="ECO:0000313" key="3">
    <source>
        <dbReference type="Proteomes" id="UP000219669"/>
    </source>
</evidence>